<dbReference type="InterPro" id="IPR012319">
    <property type="entry name" value="FPG_cat"/>
</dbReference>
<dbReference type="SUPFAM" id="SSF57716">
    <property type="entry name" value="Glucocorticoid receptor-like (DNA-binding domain)"/>
    <property type="match status" value="1"/>
</dbReference>
<dbReference type="Gene3D" id="1.10.8.50">
    <property type="match status" value="1"/>
</dbReference>
<sequence length="279" mass="31560">MPELPEVESVKIGLNQLVLGQEIDRVQVDWPRIIVGDLQTFINRLSGQKIINVDRRGKYLLFILSDWVLISHLRMEGKYLYKTGEDLSDHQNRHVHVTFFMRDGSTLLYHDVRKFGRMQLITPDQLDHYFEAKGLGPEPTVEDFDISVFASKLGKTHRPIKPVLLDQKLVAGIGNIYADEILFRAGIHPNTPCDHLNPDQIKALHQSILEVIHQAVASGGSTIRTYRNSLGQAGKFQQALQVYGKEGQACPRCGSRICKIKLAQRGTHFCPNCQEAKKV</sequence>
<dbReference type="OrthoDB" id="9800855at2"/>
<feature type="active site" description="Proton donor" evidence="15">
    <location>
        <position position="3"/>
    </location>
</feature>
<dbReference type="InterPro" id="IPR000214">
    <property type="entry name" value="Znf_DNA_glyclase/AP_lyase"/>
</dbReference>
<comment type="subunit">
    <text evidence="3 15">Monomer.</text>
</comment>
<dbReference type="Gene3D" id="3.20.190.10">
    <property type="entry name" value="MutM-like, N-terminal"/>
    <property type="match status" value="1"/>
</dbReference>
<dbReference type="SMART" id="SM00898">
    <property type="entry name" value="Fapy_DNA_glyco"/>
    <property type="match status" value="1"/>
</dbReference>
<evidence type="ECO:0000256" key="12">
    <source>
        <dbReference type="ARBA" id="ARBA00023268"/>
    </source>
</evidence>
<dbReference type="InterPro" id="IPR020629">
    <property type="entry name" value="FPG_Glyclase"/>
</dbReference>
<reference evidence="18 19" key="1">
    <citation type="submission" date="2012-01" db="EMBL/GenBank/DDBJ databases">
        <title>The Genome Sequence of Facklamia languida CCUG 37842.</title>
        <authorList>
            <consortium name="The Broad Institute Genome Sequencing Platform"/>
            <person name="Earl A."/>
            <person name="Ward D."/>
            <person name="Feldgarden M."/>
            <person name="Gevers D."/>
            <person name="Huys G."/>
            <person name="Young S.K."/>
            <person name="Zeng Q."/>
            <person name="Gargeya S."/>
            <person name="Fitzgerald M."/>
            <person name="Haas B."/>
            <person name="Abouelleil A."/>
            <person name="Alvarado L."/>
            <person name="Arachchi H.M."/>
            <person name="Berlin A."/>
            <person name="Chapman S.B."/>
            <person name="Gearin G."/>
            <person name="Goldberg J."/>
            <person name="Griggs A."/>
            <person name="Gujja S."/>
            <person name="Hansen M."/>
            <person name="Heiman D."/>
            <person name="Howarth C."/>
            <person name="Larimer J."/>
            <person name="Lui A."/>
            <person name="MacDonald P.J.P."/>
            <person name="McCowen C."/>
            <person name="Montmayeur A."/>
            <person name="Murphy C."/>
            <person name="Neiman D."/>
            <person name="Pearson M."/>
            <person name="Priest M."/>
            <person name="Roberts A."/>
            <person name="Saif S."/>
            <person name="Shea T."/>
            <person name="Sisk P."/>
            <person name="Stolte C."/>
            <person name="Sykes S."/>
            <person name="Wortman J."/>
            <person name="Nusbaum C."/>
            <person name="Birren B."/>
        </authorList>
    </citation>
    <scope>NUCLEOTIDE SEQUENCE [LARGE SCALE GENOMIC DNA]</scope>
    <source>
        <strain evidence="18 19">CCUG 37842</strain>
    </source>
</reference>
<dbReference type="Proteomes" id="UP000006190">
    <property type="component" value="Unassembled WGS sequence"/>
</dbReference>
<keyword evidence="12 15" id="KW-0511">Multifunctional enzyme</keyword>
<dbReference type="PANTHER" id="PTHR22993:SF9">
    <property type="entry name" value="FORMAMIDOPYRIMIDINE-DNA GLYCOSYLASE"/>
    <property type="match status" value="1"/>
</dbReference>
<comment type="caution">
    <text evidence="18">The sequence shown here is derived from an EMBL/GenBank/DDBJ whole genome shotgun (WGS) entry which is preliminary data.</text>
</comment>
<keyword evidence="8 15" id="KW-0862">Zinc</keyword>
<evidence type="ECO:0000256" key="10">
    <source>
        <dbReference type="ARBA" id="ARBA00023204"/>
    </source>
</evidence>
<dbReference type="RefSeq" id="WP_006308411.1">
    <property type="nucleotide sequence ID" value="NZ_JH601133.1"/>
</dbReference>
<dbReference type="InterPro" id="IPR010663">
    <property type="entry name" value="Znf_FPG/IleRS"/>
</dbReference>
<dbReference type="eggNOG" id="COG0266">
    <property type="taxonomic scope" value="Bacteria"/>
</dbReference>
<comment type="function">
    <text evidence="15">Involved in base excision repair of DNA damaged by oxidation or by mutagenic agents. Acts as DNA glycosylase that recognizes and removes damaged bases. Has a preference for oxidized purines, such as 7,8-dihydro-8-oxoguanine (8-oxoG). Has AP (apurinic/apyrimidinic) lyase activity and introduces nicks in the DNA strand. Cleaves the DNA backbone by beta-delta elimination to generate a single-strand break at the site of the removed base with both 3'- and 5'-phosphates.</text>
</comment>
<dbReference type="EC" id="3.2.2.23" evidence="15"/>
<comment type="cofactor">
    <cofactor evidence="15">
        <name>Zn(2+)</name>
        <dbReference type="ChEBI" id="CHEBI:29105"/>
    </cofactor>
    <text evidence="15">Binds 1 zinc ion per subunit.</text>
</comment>
<evidence type="ECO:0000313" key="18">
    <source>
        <dbReference type="EMBL" id="EHR37808.1"/>
    </source>
</evidence>
<dbReference type="GO" id="GO:0006284">
    <property type="term" value="P:base-excision repair"/>
    <property type="evidence" value="ECO:0007669"/>
    <property type="project" value="InterPro"/>
</dbReference>
<dbReference type="PROSITE" id="PS51066">
    <property type="entry name" value="ZF_FPG_2"/>
    <property type="match status" value="1"/>
</dbReference>
<dbReference type="GO" id="GO:0140078">
    <property type="term" value="F:class I DNA-(apurinic or apyrimidinic site) endonuclease activity"/>
    <property type="evidence" value="ECO:0007669"/>
    <property type="project" value="UniProtKB-EC"/>
</dbReference>
<dbReference type="Pfam" id="PF06827">
    <property type="entry name" value="zf-FPG_IleRS"/>
    <property type="match status" value="1"/>
</dbReference>
<feature type="active site" description="Proton donor; for delta-elimination activity" evidence="15">
    <location>
        <position position="265"/>
    </location>
</feature>
<dbReference type="HOGENOM" id="CLU_038423_1_2_9"/>
<dbReference type="PANTHER" id="PTHR22993">
    <property type="entry name" value="FORMAMIDOPYRIMIDINE-DNA GLYCOSYLASE"/>
    <property type="match status" value="1"/>
</dbReference>
<name>H3NI09_9LACT</name>
<dbReference type="InterPro" id="IPR035937">
    <property type="entry name" value="FPG_N"/>
</dbReference>
<comment type="similarity">
    <text evidence="2 15">Belongs to the FPG family.</text>
</comment>
<keyword evidence="13 15" id="KW-0326">Glycosidase</keyword>
<organism evidence="18 19">
    <name type="scientific">Facklamia languida CCUG 37842</name>
    <dbReference type="NCBI Taxonomy" id="883113"/>
    <lineage>
        <taxon>Bacteria</taxon>
        <taxon>Bacillati</taxon>
        <taxon>Bacillota</taxon>
        <taxon>Bacilli</taxon>
        <taxon>Lactobacillales</taxon>
        <taxon>Aerococcaceae</taxon>
        <taxon>Facklamia</taxon>
    </lineage>
</organism>
<evidence type="ECO:0000256" key="13">
    <source>
        <dbReference type="ARBA" id="ARBA00023295"/>
    </source>
</evidence>
<protein>
    <recommendedName>
        <fullName evidence="15">Formamidopyrimidine-DNA glycosylase</fullName>
        <shortName evidence="15">Fapy-DNA glycosylase</shortName>
        <ecNumber evidence="15">3.2.2.23</ecNumber>
    </recommendedName>
    <alternativeName>
        <fullName evidence="15">DNA-(apurinic or apyrimidinic site) lyase MutM</fullName>
        <shortName evidence="15">AP lyase MutM</shortName>
        <ecNumber evidence="15">4.2.99.18</ecNumber>
    </alternativeName>
</protein>
<dbReference type="NCBIfam" id="NF002211">
    <property type="entry name" value="PRK01103.1"/>
    <property type="match status" value="1"/>
</dbReference>
<keyword evidence="5 15" id="KW-0227">DNA damage</keyword>
<evidence type="ECO:0000256" key="3">
    <source>
        <dbReference type="ARBA" id="ARBA00011245"/>
    </source>
</evidence>
<dbReference type="Pfam" id="PF01149">
    <property type="entry name" value="Fapy_DNA_glyco"/>
    <property type="match status" value="1"/>
</dbReference>
<keyword evidence="4 15" id="KW-0479">Metal-binding</keyword>
<comment type="catalytic activity">
    <reaction evidence="14 15">
        <text>2'-deoxyribonucleotide-(2'-deoxyribose 5'-phosphate)-2'-deoxyribonucleotide-DNA = a 3'-end 2'-deoxyribonucleotide-(2,3-dehydro-2,3-deoxyribose 5'-phosphate)-DNA + a 5'-end 5'-phospho-2'-deoxyribonucleoside-DNA + H(+)</text>
        <dbReference type="Rhea" id="RHEA:66592"/>
        <dbReference type="Rhea" id="RHEA-COMP:13180"/>
        <dbReference type="Rhea" id="RHEA-COMP:16897"/>
        <dbReference type="Rhea" id="RHEA-COMP:17067"/>
        <dbReference type="ChEBI" id="CHEBI:15378"/>
        <dbReference type="ChEBI" id="CHEBI:136412"/>
        <dbReference type="ChEBI" id="CHEBI:157695"/>
        <dbReference type="ChEBI" id="CHEBI:167181"/>
        <dbReference type="EC" id="4.2.99.18"/>
    </reaction>
</comment>
<dbReference type="FunFam" id="1.10.8.50:FF:000003">
    <property type="entry name" value="Formamidopyrimidine-DNA glycosylase"/>
    <property type="match status" value="1"/>
</dbReference>
<evidence type="ECO:0000259" key="17">
    <source>
        <dbReference type="PROSITE" id="PS51068"/>
    </source>
</evidence>
<feature type="binding site" evidence="15">
    <location>
        <position position="94"/>
    </location>
    <ligand>
        <name>DNA</name>
        <dbReference type="ChEBI" id="CHEBI:16991"/>
    </ligand>
</feature>
<dbReference type="NCBIfam" id="TIGR00577">
    <property type="entry name" value="fpg"/>
    <property type="match status" value="1"/>
</dbReference>
<evidence type="ECO:0000259" key="16">
    <source>
        <dbReference type="PROSITE" id="PS51066"/>
    </source>
</evidence>
<keyword evidence="6 15" id="KW-0863">Zinc-finger</keyword>
<dbReference type="InterPro" id="IPR010979">
    <property type="entry name" value="Ribosomal_uS13-like_H2TH"/>
</dbReference>
<dbReference type="InterPro" id="IPR015886">
    <property type="entry name" value="H2TH_FPG"/>
</dbReference>
<gene>
    <name evidence="15" type="primary">mutM</name>
    <name evidence="15" type="synonym">fpg</name>
    <name evidence="18" type="ORF">HMPREF9708_00437</name>
</gene>
<dbReference type="EC" id="4.2.99.18" evidence="15"/>
<dbReference type="GO" id="GO:0003684">
    <property type="term" value="F:damaged DNA binding"/>
    <property type="evidence" value="ECO:0007669"/>
    <property type="project" value="InterPro"/>
</dbReference>
<dbReference type="PATRIC" id="fig|883113.3.peg.440"/>
<dbReference type="Pfam" id="PF06831">
    <property type="entry name" value="H2TH"/>
    <property type="match status" value="1"/>
</dbReference>
<dbReference type="PROSITE" id="PS51068">
    <property type="entry name" value="FPG_CAT"/>
    <property type="match status" value="1"/>
</dbReference>
<feature type="binding site" evidence="15">
    <location>
        <position position="113"/>
    </location>
    <ligand>
        <name>DNA</name>
        <dbReference type="ChEBI" id="CHEBI:16991"/>
    </ligand>
</feature>
<comment type="caution">
    <text evidence="15">Lacks conserved residue(s) required for the propagation of feature annotation.</text>
</comment>
<dbReference type="SUPFAM" id="SSF46946">
    <property type="entry name" value="S13-like H2TH domain"/>
    <property type="match status" value="1"/>
</dbReference>
<comment type="catalytic activity">
    <reaction evidence="1 15">
        <text>Hydrolysis of DNA containing ring-opened 7-methylguanine residues, releasing 2,6-diamino-4-hydroxy-5-(N-methyl)formamidopyrimidine.</text>
        <dbReference type="EC" id="3.2.2.23"/>
    </reaction>
</comment>
<evidence type="ECO:0000256" key="5">
    <source>
        <dbReference type="ARBA" id="ARBA00022763"/>
    </source>
</evidence>
<dbReference type="GO" id="GO:0003690">
    <property type="term" value="F:double-stranded DNA binding"/>
    <property type="evidence" value="ECO:0007669"/>
    <property type="project" value="UniProtKB-ARBA"/>
</dbReference>
<dbReference type="STRING" id="883113.HMPREF9708_00437"/>
<dbReference type="GO" id="GO:0008270">
    <property type="term" value="F:zinc ion binding"/>
    <property type="evidence" value="ECO:0007669"/>
    <property type="project" value="UniProtKB-UniRule"/>
</dbReference>
<evidence type="ECO:0000256" key="4">
    <source>
        <dbReference type="ARBA" id="ARBA00022723"/>
    </source>
</evidence>
<proteinExistence type="inferred from homology"/>
<feature type="active site" description="Schiff-base intermediate with DNA" evidence="15">
    <location>
        <position position="2"/>
    </location>
</feature>
<feature type="domain" description="Formamidopyrimidine-DNA glycosylase catalytic" evidence="17">
    <location>
        <begin position="2"/>
        <end position="116"/>
    </location>
</feature>
<accession>H3NI09</accession>
<feature type="domain" description="FPG-type" evidence="16">
    <location>
        <begin position="241"/>
        <end position="275"/>
    </location>
</feature>
<keyword evidence="9 15" id="KW-0238">DNA-binding</keyword>
<keyword evidence="7 15" id="KW-0378">Hydrolase</keyword>
<keyword evidence="19" id="KW-1185">Reference proteome</keyword>
<evidence type="ECO:0000256" key="1">
    <source>
        <dbReference type="ARBA" id="ARBA00001668"/>
    </source>
</evidence>
<evidence type="ECO:0000256" key="8">
    <source>
        <dbReference type="ARBA" id="ARBA00022833"/>
    </source>
</evidence>
<evidence type="ECO:0000256" key="9">
    <source>
        <dbReference type="ARBA" id="ARBA00023125"/>
    </source>
</evidence>
<dbReference type="CDD" id="cd08966">
    <property type="entry name" value="EcFpg-like_N"/>
    <property type="match status" value="1"/>
</dbReference>
<dbReference type="SUPFAM" id="SSF81624">
    <property type="entry name" value="N-terminal domain of MutM-like DNA repair proteins"/>
    <property type="match status" value="1"/>
</dbReference>
<keyword evidence="11 15" id="KW-0456">Lyase</keyword>
<dbReference type="PROSITE" id="PS01242">
    <property type="entry name" value="ZF_FPG_1"/>
    <property type="match status" value="1"/>
</dbReference>
<evidence type="ECO:0000256" key="2">
    <source>
        <dbReference type="ARBA" id="ARBA00009409"/>
    </source>
</evidence>
<dbReference type="InterPro" id="IPR015887">
    <property type="entry name" value="DNA_glyclase_Znf_dom_DNA_BS"/>
</dbReference>
<evidence type="ECO:0000256" key="7">
    <source>
        <dbReference type="ARBA" id="ARBA00022801"/>
    </source>
</evidence>
<feature type="active site" description="Proton donor; for beta-elimination activity" evidence="15">
    <location>
        <position position="58"/>
    </location>
</feature>
<evidence type="ECO:0000256" key="15">
    <source>
        <dbReference type="HAMAP-Rule" id="MF_00103"/>
    </source>
</evidence>
<keyword evidence="10 15" id="KW-0234">DNA repair</keyword>
<dbReference type="EMBL" id="AGEG01000003">
    <property type="protein sequence ID" value="EHR37808.1"/>
    <property type="molecule type" value="Genomic_DNA"/>
</dbReference>
<dbReference type="GO" id="GO:0034039">
    <property type="term" value="F:8-oxo-7,8-dihydroguanine DNA N-glycosylase activity"/>
    <property type="evidence" value="ECO:0007669"/>
    <property type="project" value="TreeGrafter"/>
</dbReference>
<evidence type="ECO:0000256" key="14">
    <source>
        <dbReference type="ARBA" id="ARBA00044632"/>
    </source>
</evidence>
<dbReference type="AlphaFoldDB" id="H3NI09"/>
<evidence type="ECO:0000256" key="11">
    <source>
        <dbReference type="ARBA" id="ARBA00023239"/>
    </source>
</evidence>
<dbReference type="HAMAP" id="MF_00103">
    <property type="entry name" value="Fapy_DNA_glycosyl"/>
    <property type="match status" value="1"/>
</dbReference>
<evidence type="ECO:0000256" key="6">
    <source>
        <dbReference type="ARBA" id="ARBA00022771"/>
    </source>
</evidence>
<dbReference type="SMART" id="SM01232">
    <property type="entry name" value="H2TH"/>
    <property type="match status" value="1"/>
</dbReference>
<evidence type="ECO:0000313" key="19">
    <source>
        <dbReference type="Proteomes" id="UP000006190"/>
    </source>
</evidence>